<protein>
    <submittedName>
        <fullName evidence="1">Uncharacterized protein</fullName>
    </submittedName>
</protein>
<dbReference type="RefSeq" id="WP_016525447.1">
    <property type="nucleotide sequence ID" value="NZ_KE332518.1"/>
</dbReference>
<sequence length="188" mass="23003">MAVTASGKKRLFIITQDNMPPFGAEERLATKGEYEQELVFLFTNRSNKKDFIPVIYTKKKYKKLYIREINLAYNDMYYLVMMKAEMKLPEEVYYHVGHNEIGWRSDGEYYWLNGFFAEAKDEWHWSKRWPRDYDFEFIFEDKLYAAEPFTFRLEFLYHFDDEPEKRLVLNYTVEPREVDEQQRKRGGW</sequence>
<organism evidence="1 2">
    <name type="scientific">Treponema maltophilum ATCC 51939</name>
    <dbReference type="NCBI Taxonomy" id="1125699"/>
    <lineage>
        <taxon>Bacteria</taxon>
        <taxon>Pseudomonadati</taxon>
        <taxon>Spirochaetota</taxon>
        <taxon>Spirochaetia</taxon>
        <taxon>Spirochaetales</taxon>
        <taxon>Treponemataceae</taxon>
        <taxon>Treponema</taxon>
    </lineage>
</organism>
<name>S3K1P5_TREMA</name>
<dbReference type="EMBL" id="ATFF01000006">
    <property type="protein sequence ID" value="EPF30836.1"/>
    <property type="molecule type" value="Genomic_DNA"/>
</dbReference>
<dbReference type="Proteomes" id="UP000014541">
    <property type="component" value="Unassembled WGS sequence"/>
</dbReference>
<keyword evidence="2" id="KW-1185">Reference proteome</keyword>
<reference evidence="1 2" key="1">
    <citation type="submission" date="2013-04" db="EMBL/GenBank/DDBJ databases">
        <title>The Genome Sequence of Treponema maltophilum ATCC 51939.</title>
        <authorList>
            <consortium name="The Broad Institute Genomics Platform"/>
            <person name="Earl A."/>
            <person name="Ward D."/>
            <person name="Feldgarden M."/>
            <person name="Gevers D."/>
            <person name="Leonetti C."/>
            <person name="Blanton J.M."/>
            <person name="Dewhirst F.E."/>
            <person name="Izard J."/>
            <person name="Walker B."/>
            <person name="Young S."/>
            <person name="Zeng Q."/>
            <person name="Gargeya S."/>
            <person name="Fitzgerald M."/>
            <person name="Haas B."/>
            <person name="Abouelleil A."/>
            <person name="Allen A.W."/>
            <person name="Alvarado L."/>
            <person name="Arachchi H.M."/>
            <person name="Berlin A.M."/>
            <person name="Chapman S.B."/>
            <person name="Gainer-Dewar J."/>
            <person name="Goldberg J."/>
            <person name="Griggs A."/>
            <person name="Gujja S."/>
            <person name="Hansen M."/>
            <person name="Howarth C."/>
            <person name="Imamovic A."/>
            <person name="Ireland A."/>
            <person name="Larimer J."/>
            <person name="McCowan C."/>
            <person name="Murphy C."/>
            <person name="Pearson M."/>
            <person name="Poon T.W."/>
            <person name="Priest M."/>
            <person name="Roberts A."/>
            <person name="Saif S."/>
            <person name="Shea T."/>
            <person name="Sisk P."/>
            <person name="Sykes S."/>
            <person name="Wortman J."/>
            <person name="Nusbaum C."/>
            <person name="Birren B."/>
        </authorList>
    </citation>
    <scope>NUCLEOTIDE SEQUENCE [LARGE SCALE GENOMIC DNA]</scope>
    <source>
        <strain evidence="1 2">ATCC 51939</strain>
    </source>
</reference>
<dbReference type="AlphaFoldDB" id="S3K1P5"/>
<accession>S3K1P5</accession>
<evidence type="ECO:0000313" key="1">
    <source>
        <dbReference type="EMBL" id="EPF30836.1"/>
    </source>
</evidence>
<dbReference type="PATRIC" id="fig|1125699.3.peg.1180"/>
<gene>
    <name evidence="1" type="ORF">HMPREF9194_01160</name>
</gene>
<evidence type="ECO:0000313" key="2">
    <source>
        <dbReference type="Proteomes" id="UP000014541"/>
    </source>
</evidence>
<comment type="caution">
    <text evidence="1">The sequence shown here is derived from an EMBL/GenBank/DDBJ whole genome shotgun (WGS) entry which is preliminary data.</text>
</comment>
<proteinExistence type="predicted"/>
<dbReference type="HOGENOM" id="CLU_1440476_0_0_12"/>